<reference evidence="1 2" key="1">
    <citation type="submission" date="2017-03" db="EMBL/GenBank/DDBJ databases">
        <title>Genomes of endolithic fungi from Antarctica.</title>
        <authorList>
            <person name="Coleine C."/>
            <person name="Masonjones S."/>
            <person name="Stajich J.E."/>
        </authorList>
    </citation>
    <scope>NUCLEOTIDE SEQUENCE [LARGE SCALE GENOMIC DNA]</scope>
    <source>
        <strain evidence="1 2">CCFEE 5184</strain>
    </source>
</reference>
<keyword evidence="2" id="KW-1185">Reference proteome</keyword>
<gene>
    <name evidence="1" type="ORF">B0A55_03586</name>
</gene>
<organism evidence="1 2">
    <name type="scientific">Friedmanniomyces simplex</name>
    <dbReference type="NCBI Taxonomy" id="329884"/>
    <lineage>
        <taxon>Eukaryota</taxon>
        <taxon>Fungi</taxon>
        <taxon>Dikarya</taxon>
        <taxon>Ascomycota</taxon>
        <taxon>Pezizomycotina</taxon>
        <taxon>Dothideomycetes</taxon>
        <taxon>Dothideomycetidae</taxon>
        <taxon>Mycosphaerellales</taxon>
        <taxon>Teratosphaeriaceae</taxon>
        <taxon>Friedmanniomyces</taxon>
    </lineage>
</organism>
<evidence type="ECO:0000313" key="1">
    <source>
        <dbReference type="EMBL" id="TKA77099.1"/>
    </source>
</evidence>
<name>A0A4V5NH04_9PEZI</name>
<comment type="caution">
    <text evidence="1">The sequence shown here is derived from an EMBL/GenBank/DDBJ whole genome shotgun (WGS) entry which is preliminary data.</text>
</comment>
<dbReference type="AlphaFoldDB" id="A0A4V5NH04"/>
<protein>
    <submittedName>
        <fullName evidence="1">Uncharacterized protein</fullName>
    </submittedName>
</protein>
<accession>A0A4V5NH04</accession>
<evidence type="ECO:0000313" key="2">
    <source>
        <dbReference type="Proteomes" id="UP000309340"/>
    </source>
</evidence>
<dbReference type="Proteomes" id="UP000309340">
    <property type="component" value="Unassembled WGS sequence"/>
</dbReference>
<dbReference type="OrthoDB" id="3840942at2759"/>
<proteinExistence type="predicted"/>
<sequence length="269" mass="30976">MDVAGIADWFTDPARQWLSSRHSREQVKHALWICQLASAITWPVDIEVAGYLHLPFPNLLGQPLGHDTDVDFSSFQLHMLRVTLRGLLYTHLVVLRDVLQDFVRAIETLVRHGLYPHPDSLLYSVFATKGIARVLEFYLEKRLEQYHHVPTGPLKFPVNRPPSPSYGQLLPEDVEAYKNFCKNVGDETYLATQGTLAPLRPWMQYRRLSKYLETFRPLLGMWGKCWKVSETVENPGVEVPGELAEEELVVQLEILGNRYGDAERPWNRL</sequence>
<dbReference type="EMBL" id="NAJQ01000146">
    <property type="protein sequence ID" value="TKA77099.1"/>
    <property type="molecule type" value="Genomic_DNA"/>
</dbReference>